<evidence type="ECO:0000259" key="1">
    <source>
        <dbReference type="Pfam" id="PF08753"/>
    </source>
</evidence>
<accession>A0A0F9H0D2</accession>
<dbReference type="AlphaFoldDB" id="A0A0F9H0D2"/>
<dbReference type="Gene3D" id="3.30.70.1150">
    <property type="entry name" value="ACT-like. Chain A, domain 2"/>
    <property type="match status" value="1"/>
</dbReference>
<proteinExistence type="predicted"/>
<sequence length="170" mass="19993">MEEYRRFTISLQQDLYKKFEDFRNRIGLSRSDAIRKAMNLFMTQDINISVSSENVVGCITILMSHQHFESTETHSHEHRQGFKHDHEYSSRPTYANVQQTDEILKNDIQHHFHDIIISTMHVHLEYKRCLEIIAVAGAFKDVKKLRDGLQKLTSVLSLGFFILDRDIVEE</sequence>
<reference evidence="2" key="1">
    <citation type="journal article" date="2015" name="Nature">
        <title>Complex archaea that bridge the gap between prokaryotes and eukaryotes.</title>
        <authorList>
            <person name="Spang A."/>
            <person name="Saw J.H."/>
            <person name="Jorgensen S.L."/>
            <person name="Zaremba-Niedzwiedzka K."/>
            <person name="Martijn J."/>
            <person name="Lind A.E."/>
            <person name="van Eijk R."/>
            <person name="Schleper C."/>
            <person name="Guy L."/>
            <person name="Ettema T.J."/>
        </authorList>
    </citation>
    <scope>NUCLEOTIDE SEQUENCE</scope>
</reference>
<protein>
    <recommendedName>
        <fullName evidence="1">Transcription factor NikR nickel binding C-terminal domain-containing protein</fullName>
    </recommendedName>
</protein>
<dbReference type="GO" id="GO:0003677">
    <property type="term" value="F:DNA binding"/>
    <property type="evidence" value="ECO:0007669"/>
    <property type="project" value="TreeGrafter"/>
</dbReference>
<organism evidence="2">
    <name type="scientific">marine sediment metagenome</name>
    <dbReference type="NCBI Taxonomy" id="412755"/>
    <lineage>
        <taxon>unclassified sequences</taxon>
        <taxon>metagenomes</taxon>
        <taxon>ecological metagenomes</taxon>
    </lineage>
</organism>
<dbReference type="InterPro" id="IPR014864">
    <property type="entry name" value="TF_NikR_Ni-bd_C"/>
</dbReference>
<feature type="domain" description="Transcription factor NikR nickel binding C-terminal" evidence="1">
    <location>
        <begin position="106"/>
        <end position="157"/>
    </location>
</feature>
<dbReference type="EMBL" id="LAZR01018445">
    <property type="protein sequence ID" value="KKL96386.1"/>
    <property type="molecule type" value="Genomic_DNA"/>
</dbReference>
<dbReference type="CDD" id="cd22231">
    <property type="entry name" value="RHH_NikR_HicB-like"/>
    <property type="match status" value="1"/>
</dbReference>
<dbReference type="Pfam" id="PF08753">
    <property type="entry name" value="NikR_C"/>
    <property type="match status" value="1"/>
</dbReference>
<dbReference type="InterPro" id="IPR050192">
    <property type="entry name" value="CopG/NikR_regulator"/>
</dbReference>
<dbReference type="PANTHER" id="PTHR34719:SF2">
    <property type="entry name" value="NICKEL-RESPONSIVE REGULATOR"/>
    <property type="match status" value="1"/>
</dbReference>
<dbReference type="GO" id="GO:0006355">
    <property type="term" value="P:regulation of DNA-templated transcription"/>
    <property type="evidence" value="ECO:0007669"/>
    <property type="project" value="TreeGrafter"/>
</dbReference>
<dbReference type="SUPFAM" id="SSF55021">
    <property type="entry name" value="ACT-like"/>
    <property type="match status" value="1"/>
</dbReference>
<dbReference type="PANTHER" id="PTHR34719">
    <property type="entry name" value="NICKEL-RESPONSIVE REGULATOR"/>
    <property type="match status" value="1"/>
</dbReference>
<gene>
    <name evidence="2" type="ORF">LCGC14_1845010</name>
</gene>
<dbReference type="InterPro" id="IPR027271">
    <property type="entry name" value="Acetolactate_synth/TF_NikR_C"/>
</dbReference>
<comment type="caution">
    <text evidence="2">The sequence shown here is derived from an EMBL/GenBank/DDBJ whole genome shotgun (WGS) entry which is preliminary data.</text>
</comment>
<evidence type="ECO:0000313" key="2">
    <source>
        <dbReference type="EMBL" id="KKL96386.1"/>
    </source>
</evidence>
<name>A0A0F9H0D2_9ZZZZ</name>
<dbReference type="InterPro" id="IPR045865">
    <property type="entry name" value="ACT-like_dom_sf"/>
</dbReference>